<dbReference type="AlphaFoldDB" id="A0A499UU36"/>
<evidence type="ECO:0000313" key="3">
    <source>
        <dbReference type="Proteomes" id="UP000463951"/>
    </source>
</evidence>
<sequence length="153" mass="15919">MGTAQVVAAQGVQHRAVVRGAEDALDDDVEAVVEGIAGHGVDEADVRRVRGVPLPQHDPAQIVLAHQREAASVAGAQLGGHGGLAGRGVAAQHDQPRRRGTHPHPGHGSGLGVGGESRGVCGRLPAVCEFLPEPLTNPWGRPNFIASYFIRHI</sequence>
<accession>A0A499UU36</accession>
<feature type="region of interest" description="Disordered" evidence="1">
    <location>
        <begin position="84"/>
        <end position="114"/>
    </location>
</feature>
<feature type="compositionally biased region" description="Basic residues" evidence="1">
    <location>
        <begin position="96"/>
        <end position="105"/>
    </location>
</feature>
<name>A0A499UU36_9ACTN</name>
<reference evidence="2 3" key="1">
    <citation type="journal article" date="2020" name="Int. J. Syst. Evol. Microbiol.">
        <title>Reclassification of Streptomyces castelarensis and Streptomyces sporoclivatus as later heterotypic synonyms of Streptomyces antimycoticus.</title>
        <authorList>
            <person name="Komaki H."/>
            <person name="Tamura T."/>
        </authorList>
    </citation>
    <scope>NUCLEOTIDE SEQUENCE [LARGE SCALE GENOMIC DNA]</scope>
    <source>
        <strain evidence="2 3">NBRC 100767</strain>
    </source>
</reference>
<dbReference type="Proteomes" id="UP000463951">
    <property type="component" value="Chromosome"/>
</dbReference>
<evidence type="ECO:0000256" key="1">
    <source>
        <dbReference type="SAM" id="MobiDB-lite"/>
    </source>
</evidence>
<protein>
    <submittedName>
        <fullName evidence="2">Uncharacterized protein</fullName>
    </submittedName>
</protein>
<organism evidence="2 3">
    <name type="scientific">Streptomyces antimycoticus</name>
    <dbReference type="NCBI Taxonomy" id="68175"/>
    <lineage>
        <taxon>Bacteria</taxon>
        <taxon>Bacillati</taxon>
        <taxon>Actinomycetota</taxon>
        <taxon>Actinomycetes</taxon>
        <taxon>Kitasatosporales</taxon>
        <taxon>Streptomycetaceae</taxon>
        <taxon>Streptomyces</taxon>
        <taxon>Streptomyces violaceusniger group</taxon>
    </lineage>
</organism>
<proteinExistence type="predicted"/>
<gene>
    <name evidence="2" type="ORF">SSPO_073700</name>
</gene>
<evidence type="ECO:0000313" key="2">
    <source>
        <dbReference type="EMBL" id="BBJ44652.1"/>
    </source>
</evidence>
<dbReference type="EMBL" id="AP019620">
    <property type="protein sequence ID" value="BBJ44652.1"/>
    <property type="molecule type" value="Genomic_DNA"/>
</dbReference>